<feature type="region of interest" description="Disordered" evidence="1">
    <location>
        <begin position="339"/>
        <end position="362"/>
    </location>
</feature>
<evidence type="ECO:0000256" key="1">
    <source>
        <dbReference type="SAM" id="MobiDB-lite"/>
    </source>
</evidence>
<accession>A0AAW2X040</accession>
<proteinExistence type="predicted"/>
<feature type="compositionally biased region" description="Basic and acidic residues" evidence="1">
    <location>
        <begin position="91"/>
        <end position="111"/>
    </location>
</feature>
<dbReference type="PANTHER" id="PTHR33240:SF15">
    <property type="entry name" value="GAG-PRO-LIKE PROTEIN"/>
    <property type="match status" value="1"/>
</dbReference>
<feature type="compositionally biased region" description="Basic and acidic residues" evidence="1">
    <location>
        <begin position="71"/>
        <end position="82"/>
    </location>
</feature>
<organism evidence="2">
    <name type="scientific">Sesamum latifolium</name>
    <dbReference type="NCBI Taxonomy" id="2727402"/>
    <lineage>
        <taxon>Eukaryota</taxon>
        <taxon>Viridiplantae</taxon>
        <taxon>Streptophyta</taxon>
        <taxon>Embryophyta</taxon>
        <taxon>Tracheophyta</taxon>
        <taxon>Spermatophyta</taxon>
        <taxon>Magnoliopsida</taxon>
        <taxon>eudicotyledons</taxon>
        <taxon>Gunneridae</taxon>
        <taxon>Pentapetalae</taxon>
        <taxon>asterids</taxon>
        <taxon>lamiids</taxon>
        <taxon>Lamiales</taxon>
        <taxon>Pedaliaceae</taxon>
        <taxon>Sesamum</taxon>
    </lineage>
</organism>
<reference evidence="2" key="1">
    <citation type="submission" date="2020-06" db="EMBL/GenBank/DDBJ databases">
        <authorList>
            <person name="Li T."/>
            <person name="Hu X."/>
            <person name="Zhang T."/>
            <person name="Song X."/>
            <person name="Zhang H."/>
            <person name="Dai N."/>
            <person name="Sheng W."/>
            <person name="Hou X."/>
            <person name="Wei L."/>
        </authorList>
    </citation>
    <scope>NUCLEOTIDE SEQUENCE</scope>
    <source>
        <strain evidence="2">KEN1</strain>
        <tissue evidence="2">Leaf</tissue>
    </source>
</reference>
<feature type="region of interest" description="Disordered" evidence="1">
    <location>
        <begin position="71"/>
        <end position="111"/>
    </location>
</feature>
<evidence type="ECO:0000313" key="2">
    <source>
        <dbReference type="EMBL" id="KAL0446027.1"/>
    </source>
</evidence>
<protein>
    <submittedName>
        <fullName evidence="2">Uncharacterized protein</fullName>
    </submittedName>
</protein>
<name>A0AAW2X040_9LAMI</name>
<feature type="region of interest" description="Disordered" evidence="1">
    <location>
        <begin position="1"/>
        <end position="24"/>
    </location>
</feature>
<sequence>MAVEEKGLITRLRSWRDTPQRPKSDKFCRFHNDYAHTTKECRHLKNEIERLIQNGYLQEYVCWERARGTGPYQKKEGDKARETTAPSPGRSSREGAKQTSGGREDNNDIPRKGVIRMIAGGLSGGDSHQARKSRAWEAHQIAIKEVLDIETMEDAPIIQFGRAERSGPQTTHNDALAITATIANYEVRRIFIDSGSSADILFGEAYDQMQLGDVSLEKAVVSTYHMKIKFPTPGGVGEVQGDPLQSRECYVEAVHKGQKRNVDDVLAQVPPGKKGKTLEEKDSEGAETPAKVQPVEELLNIEIMPENPNKTTRIGSHLDEEAKKEISFVLTTQCGHLCMDPTRPRRNRPSGHHPSPQHRSQLQANKIKEKAFWA</sequence>
<feature type="region of interest" description="Disordered" evidence="1">
    <location>
        <begin position="269"/>
        <end position="291"/>
    </location>
</feature>
<dbReference type="PANTHER" id="PTHR33240">
    <property type="entry name" value="OS08G0508500 PROTEIN"/>
    <property type="match status" value="1"/>
</dbReference>
<gene>
    <name evidence="2" type="ORF">Slati_1730600</name>
</gene>
<dbReference type="AlphaFoldDB" id="A0AAW2X040"/>
<comment type="caution">
    <text evidence="2">The sequence shown here is derived from an EMBL/GenBank/DDBJ whole genome shotgun (WGS) entry which is preliminary data.</text>
</comment>
<dbReference type="EMBL" id="JACGWN010000006">
    <property type="protein sequence ID" value="KAL0446027.1"/>
    <property type="molecule type" value="Genomic_DNA"/>
</dbReference>
<reference evidence="2" key="2">
    <citation type="journal article" date="2024" name="Plant">
        <title>Genomic evolution and insights into agronomic trait innovations of Sesamum species.</title>
        <authorList>
            <person name="Miao H."/>
            <person name="Wang L."/>
            <person name="Qu L."/>
            <person name="Liu H."/>
            <person name="Sun Y."/>
            <person name="Le M."/>
            <person name="Wang Q."/>
            <person name="Wei S."/>
            <person name="Zheng Y."/>
            <person name="Lin W."/>
            <person name="Duan Y."/>
            <person name="Cao H."/>
            <person name="Xiong S."/>
            <person name="Wang X."/>
            <person name="Wei L."/>
            <person name="Li C."/>
            <person name="Ma Q."/>
            <person name="Ju M."/>
            <person name="Zhao R."/>
            <person name="Li G."/>
            <person name="Mu C."/>
            <person name="Tian Q."/>
            <person name="Mei H."/>
            <person name="Zhang T."/>
            <person name="Gao T."/>
            <person name="Zhang H."/>
        </authorList>
    </citation>
    <scope>NUCLEOTIDE SEQUENCE</scope>
    <source>
        <strain evidence="2">KEN1</strain>
    </source>
</reference>